<comment type="caution">
    <text evidence="1">The sequence shown here is derived from an EMBL/GenBank/DDBJ whole genome shotgun (WGS) entry which is preliminary data.</text>
</comment>
<accession>A0ACC0C9P7</accession>
<evidence type="ECO:0000313" key="1">
    <source>
        <dbReference type="EMBL" id="KAI5681567.1"/>
    </source>
</evidence>
<gene>
    <name evidence="1" type="ORF">M9H77_02795</name>
</gene>
<proteinExistence type="predicted"/>
<dbReference type="EMBL" id="CM044701">
    <property type="protein sequence ID" value="KAI5681567.1"/>
    <property type="molecule type" value="Genomic_DNA"/>
</dbReference>
<protein>
    <submittedName>
        <fullName evidence="1">Uncharacterized protein</fullName>
    </submittedName>
</protein>
<keyword evidence="2" id="KW-1185">Reference proteome</keyword>
<name>A0ACC0C9P7_CATRO</name>
<evidence type="ECO:0000313" key="2">
    <source>
        <dbReference type="Proteomes" id="UP001060085"/>
    </source>
</evidence>
<dbReference type="Proteomes" id="UP001060085">
    <property type="component" value="Linkage Group LG01"/>
</dbReference>
<sequence>MVHKTDKDLQTIISTVKRARIILTRERFSSLLGIRDRQCNYVGFRSIKKTTQTGTGASSSQPDDEESEGDESYDLLAEDAPPIVRIVENEVKMKTNKADNIAEAYLPPEVGQPITDNRSWSHKPSLGRNLPVTACCGRPKKRRRSSRLKPLLLAASGLGGQPGKYTSTGISLSTPGTFIVTILYRRTSFDLDLWFNTSFQNKPKLQTLKDEMRDIRRDVTNLSNQQREVSPHGRPNITTPRSNGPFNYSRTTEFHQPPHFDEELHPPLYAG</sequence>
<organism evidence="1 2">
    <name type="scientific">Catharanthus roseus</name>
    <name type="common">Madagascar periwinkle</name>
    <name type="synonym">Vinca rosea</name>
    <dbReference type="NCBI Taxonomy" id="4058"/>
    <lineage>
        <taxon>Eukaryota</taxon>
        <taxon>Viridiplantae</taxon>
        <taxon>Streptophyta</taxon>
        <taxon>Embryophyta</taxon>
        <taxon>Tracheophyta</taxon>
        <taxon>Spermatophyta</taxon>
        <taxon>Magnoliopsida</taxon>
        <taxon>eudicotyledons</taxon>
        <taxon>Gunneridae</taxon>
        <taxon>Pentapetalae</taxon>
        <taxon>asterids</taxon>
        <taxon>lamiids</taxon>
        <taxon>Gentianales</taxon>
        <taxon>Apocynaceae</taxon>
        <taxon>Rauvolfioideae</taxon>
        <taxon>Vinceae</taxon>
        <taxon>Catharanthinae</taxon>
        <taxon>Catharanthus</taxon>
    </lineage>
</organism>
<reference evidence="2" key="1">
    <citation type="journal article" date="2023" name="Nat. Plants">
        <title>Single-cell RNA sequencing provides a high-resolution roadmap for understanding the multicellular compartmentation of specialized metabolism.</title>
        <authorList>
            <person name="Sun S."/>
            <person name="Shen X."/>
            <person name="Li Y."/>
            <person name="Li Y."/>
            <person name="Wang S."/>
            <person name="Li R."/>
            <person name="Zhang H."/>
            <person name="Shen G."/>
            <person name="Guo B."/>
            <person name="Wei J."/>
            <person name="Xu J."/>
            <person name="St-Pierre B."/>
            <person name="Chen S."/>
            <person name="Sun C."/>
        </authorList>
    </citation>
    <scope>NUCLEOTIDE SEQUENCE [LARGE SCALE GENOMIC DNA]</scope>
</reference>